<dbReference type="KEGG" id="nve:5508000"/>
<dbReference type="PhylomeDB" id="A7SIB0"/>
<evidence type="ECO:0000313" key="4">
    <source>
        <dbReference type="Proteomes" id="UP000001593"/>
    </source>
</evidence>
<dbReference type="OrthoDB" id="5945752at2759"/>
<proteinExistence type="predicted"/>
<dbReference type="SUPFAM" id="SSF56436">
    <property type="entry name" value="C-type lectin-like"/>
    <property type="match status" value="1"/>
</dbReference>
<dbReference type="InterPro" id="IPR050111">
    <property type="entry name" value="C-type_lectin/snaclec_domain"/>
</dbReference>
<evidence type="ECO:0000313" key="3">
    <source>
        <dbReference type="EMBL" id="EDO36540.1"/>
    </source>
</evidence>
<protein>
    <recommendedName>
        <fullName evidence="2">C-type lectin domain-containing protein</fullName>
    </recommendedName>
</protein>
<feature type="non-terminal residue" evidence="3">
    <location>
        <position position="1"/>
    </location>
</feature>
<feature type="non-terminal residue" evidence="3">
    <location>
        <position position="132"/>
    </location>
</feature>
<dbReference type="HOGENOM" id="CLU_049894_10_2_1"/>
<dbReference type="InterPro" id="IPR018378">
    <property type="entry name" value="C-type_lectin_CS"/>
</dbReference>
<dbReference type="SMART" id="SM00034">
    <property type="entry name" value="CLECT"/>
    <property type="match status" value="1"/>
</dbReference>
<dbReference type="Pfam" id="PF00059">
    <property type="entry name" value="Lectin_C"/>
    <property type="match status" value="1"/>
</dbReference>
<accession>A7SIB0</accession>
<dbReference type="EMBL" id="DS469667">
    <property type="protein sequence ID" value="EDO36540.1"/>
    <property type="molecule type" value="Genomic_DNA"/>
</dbReference>
<dbReference type="PROSITE" id="PS50041">
    <property type="entry name" value="C_TYPE_LECTIN_2"/>
    <property type="match status" value="1"/>
</dbReference>
<dbReference type="Proteomes" id="UP000001593">
    <property type="component" value="Unassembled WGS sequence"/>
</dbReference>
<dbReference type="InParanoid" id="A7SIB0"/>
<dbReference type="PROSITE" id="PS00615">
    <property type="entry name" value="C_TYPE_LECTIN_1"/>
    <property type="match status" value="1"/>
</dbReference>
<feature type="domain" description="C-type lectin" evidence="2">
    <location>
        <begin position="1"/>
        <end position="130"/>
    </location>
</feature>
<organism evidence="3 4">
    <name type="scientific">Nematostella vectensis</name>
    <name type="common">Starlet sea anemone</name>
    <dbReference type="NCBI Taxonomy" id="45351"/>
    <lineage>
        <taxon>Eukaryota</taxon>
        <taxon>Metazoa</taxon>
        <taxon>Cnidaria</taxon>
        <taxon>Anthozoa</taxon>
        <taxon>Hexacorallia</taxon>
        <taxon>Actiniaria</taxon>
        <taxon>Edwardsiidae</taxon>
        <taxon>Nematostella</taxon>
    </lineage>
</organism>
<dbReference type="Gene3D" id="3.10.100.10">
    <property type="entry name" value="Mannose-Binding Protein A, subunit A"/>
    <property type="match status" value="1"/>
</dbReference>
<reference evidence="3 4" key="1">
    <citation type="journal article" date="2007" name="Science">
        <title>Sea anemone genome reveals ancestral eumetazoan gene repertoire and genomic organization.</title>
        <authorList>
            <person name="Putnam N.H."/>
            <person name="Srivastava M."/>
            <person name="Hellsten U."/>
            <person name="Dirks B."/>
            <person name="Chapman J."/>
            <person name="Salamov A."/>
            <person name="Terry A."/>
            <person name="Shapiro H."/>
            <person name="Lindquist E."/>
            <person name="Kapitonov V.V."/>
            <person name="Jurka J."/>
            <person name="Genikhovich G."/>
            <person name="Grigoriev I.V."/>
            <person name="Lucas S.M."/>
            <person name="Steele R.E."/>
            <person name="Finnerty J.R."/>
            <person name="Technau U."/>
            <person name="Martindale M.Q."/>
            <person name="Rokhsar D.S."/>
        </authorList>
    </citation>
    <scope>NUCLEOTIDE SEQUENCE [LARGE SCALE GENOMIC DNA]</scope>
    <source>
        <strain evidence="4">CH2 X CH6</strain>
    </source>
</reference>
<evidence type="ECO:0000259" key="2">
    <source>
        <dbReference type="PROSITE" id="PS50041"/>
    </source>
</evidence>
<dbReference type="STRING" id="45351.A7SIB0"/>
<keyword evidence="1" id="KW-1015">Disulfide bond</keyword>
<dbReference type="PRINTS" id="PR01504">
    <property type="entry name" value="PNCREATITSAP"/>
</dbReference>
<dbReference type="PANTHER" id="PTHR22803">
    <property type="entry name" value="MANNOSE, PHOSPHOLIPASE, LECTIN RECEPTOR RELATED"/>
    <property type="match status" value="1"/>
</dbReference>
<keyword evidence="4" id="KW-1185">Reference proteome</keyword>
<gene>
    <name evidence="3" type="ORF">NEMVEDRAFT_v1g119405</name>
</gene>
<name>A7SIB0_NEMVE</name>
<dbReference type="InterPro" id="IPR016187">
    <property type="entry name" value="CTDL_fold"/>
</dbReference>
<sequence>YGDYIYKFVLMPYDMLTWPEAELYCAAVETGHLLSIRNATTEQRRIRQRLGQLRGVFGFTQLWIGANDLANEGKFVWSDKTLMGRPNWAPGQPTGRSNGQEKDCVAMVMHPSPGKWHDEYCLNQLPFICKIR</sequence>
<dbReference type="FunFam" id="3.10.100.10:FF:000209">
    <property type="match status" value="1"/>
</dbReference>
<dbReference type="InterPro" id="IPR001304">
    <property type="entry name" value="C-type_lectin-like"/>
</dbReference>
<evidence type="ECO:0000256" key="1">
    <source>
        <dbReference type="ARBA" id="ARBA00023157"/>
    </source>
</evidence>
<dbReference type="AlphaFoldDB" id="A7SIB0"/>
<dbReference type="InterPro" id="IPR016186">
    <property type="entry name" value="C-type_lectin-like/link_sf"/>
</dbReference>